<name>A0A9P7VKP0_9AGAR</name>
<comment type="caution">
    <text evidence="2">The sequence shown here is derived from an EMBL/GenBank/DDBJ whole genome shotgun (WGS) entry which is preliminary data.</text>
</comment>
<feature type="region of interest" description="Disordered" evidence="1">
    <location>
        <begin position="62"/>
        <end position="83"/>
    </location>
</feature>
<protein>
    <recommendedName>
        <fullName evidence="4">Protein kinase domain-containing protein</fullName>
    </recommendedName>
</protein>
<proteinExistence type="predicted"/>
<keyword evidence="3" id="KW-1185">Reference proteome</keyword>
<dbReference type="InterPro" id="IPR011009">
    <property type="entry name" value="Kinase-like_dom_sf"/>
</dbReference>
<accession>A0A9P7VKP0</accession>
<dbReference type="AlphaFoldDB" id="A0A9P7VKP0"/>
<dbReference type="SUPFAM" id="SSF56112">
    <property type="entry name" value="Protein kinase-like (PK-like)"/>
    <property type="match status" value="1"/>
</dbReference>
<evidence type="ECO:0000313" key="3">
    <source>
        <dbReference type="Proteomes" id="UP000812287"/>
    </source>
</evidence>
<evidence type="ECO:0008006" key="4">
    <source>
        <dbReference type="Google" id="ProtNLM"/>
    </source>
</evidence>
<gene>
    <name evidence="2" type="ORF">BT62DRAFT_1079382</name>
</gene>
<dbReference type="GeneID" id="66101775"/>
<sequence length="677" mass="77588">MDFHSRRVLTIDYKGSSFYTKSDGIYRNERSPLAGLRYELKSYDDHTKWWFRIDKSLKFKSSKFQTKPPPPPKTAPTPFRRPVPIPSAKQRVVRCIWPRDPNGPVLADLPSGKVAENNQRVWGATLDDFYYVRPFPKASSVTTRMCGSRLAAWMKEIREVEHAKEEIKRAEAEEHPREVFPCDIGRLLDDEDSGTLTWRPLEQLVVAYVENDEENLAPTRPQNHPDKTAYVFQQRIPYHLLPEKLVVHDDGGTLRALNNDYPRLPKKSHVYRLYVSSHVKQDIVQQRSAVQKEHVAAHSKGGMLFVPSSLEIAIVSPSCCTGPGSGAIFAKFSKKPALPLSTPEAHLYLSPERIVGRGHHSVVYSAEWEVPRTWLPSFQPRVCEQCACRVLLEKFKKDMPEVEVDKTQYIGNQISIFVMEAARRSGGVGSRCESDVGKIETGCEGPVREIDIDVRWQGPGTYCEHERRRSNKTTFRTLVTAKLSFECDEHLEQEAKNYQQFPAHFFQHWSGYNIVAPLHDPTPIGAVVPQFYGYYVPERVYDDDGGYLSPILLLEDCGTPIDIDTLDIDDRQECASLLFRFHHEGWLHGSVFPRNIVVQHGDVEDWPECRRHSDRRFRLIDFGRSEKGDTVTESWKAQQLLKKRVPLLLISSARDDGHVSRILSLFRSLLWTDTLLL</sequence>
<dbReference type="OrthoDB" id="5327923at2759"/>
<feature type="compositionally biased region" description="Pro residues" evidence="1">
    <location>
        <begin position="67"/>
        <end position="83"/>
    </location>
</feature>
<evidence type="ECO:0000256" key="1">
    <source>
        <dbReference type="SAM" id="MobiDB-lite"/>
    </source>
</evidence>
<organism evidence="2 3">
    <name type="scientific">Guyanagaster necrorhizus</name>
    <dbReference type="NCBI Taxonomy" id="856835"/>
    <lineage>
        <taxon>Eukaryota</taxon>
        <taxon>Fungi</taxon>
        <taxon>Dikarya</taxon>
        <taxon>Basidiomycota</taxon>
        <taxon>Agaricomycotina</taxon>
        <taxon>Agaricomycetes</taxon>
        <taxon>Agaricomycetidae</taxon>
        <taxon>Agaricales</taxon>
        <taxon>Marasmiineae</taxon>
        <taxon>Physalacriaceae</taxon>
        <taxon>Guyanagaster</taxon>
    </lineage>
</organism>
<dbReference type="RefSeq" id="XP_043035757.1">
    <property type="nucleotide sequence ID" value="XM_043179481.1"/>
</dbReference>
<evidence type="ECO:0000313" key="2">
    <source>
        <dbReference type="EMBL" id="KAG7442257.1"/>
    </source>
</evidence>
<reference evidence="2" key="1">
    <citation type="submission" date="2020-11" db="EMBL/GenBank/DDBJ databases">
        <title>Adaptations for nitrogen fixation in a non-lichenized fungal sporocarp promotes dispersal by wood-feeding termites.</title>
        <authorList>
            <consortium name="DOE Joint Genome Institute"/>
            <person name="Koch R.A."/>
            <person name="Yoon G."/>
            <person name="Arayal U."/>
            <person name="Lail K."/>
            <person name="Amirebrahimi M."/>
            <person name="Labutti K."/>
            <person name="Lipzen A."/>
            <person name="Riley R."/>
            <person name="Barry K."/>
            <person name="Henrissat B."/>
            <person name="Grigoriev I.V."/>
            <person name="Herr J.R."/>
            <person name="Aime M.C."/>
        </authorList>
    </citation>
    <scope>NUCLEOTIDE SEQUENCE</scope>
    <source>
        <strain evidence="2">MCA 3950</strain>
    </source>
</reference>
<dbReference type="EMBL" id="MU250552">
    <property type="protein sequence ID" value="KAG7442257.1"/>
    <property type="molecule type" value="Genomic_DNA"/>
</dbReference>
<dbReference type="Proteomes" id="UP000812287">
    <property type="component" value="Unassembled WGS sequence"/>
</dbReference>